<proteinExistence type="predicted"/>
<dbReference type="AlphaFoldDB" id="A0A453N1X6"/>
<keyword evidence="2" id="KW-0443">Lipid metabolism</keyword>
<reference evidence="3" key="5">
    <citation type="journal article" date="2021" name="G3 (Bethesda)">
        <title>Aegilops tauschii genome assembly Aet v5.0 features greater sequence contiguity and improved annotation.</title>
        <authorList>
            <person name="Wang L."/>
            <person name="Zhu T."/>
            <person name="Rodriguez J.C."/>
            <person name="Deal K.R."/>
            <person name="Dubcovsky J."/>
            <person name="McGuire P.E."/>
            <person name="Lux T."/>
            <person name="Spannagl M."/>
            <person name="Mayer K.F.X."/>
            <person name="Baldrich P."/>
            <person name="Meyers B.C."/>
            <person name="Huo N."/>
            <person name="Gu Y.Q."/>
            <person name="Zhou H."/>
            <person name="Devos K.M."/>
            <person name="Bennetzen J.L."/>
            <person name="Unver T."/>
            <person name="Budak H."/>
            <person name="Gulick P.J."/>
            <person name="Galiba G."/>
            <person name="Kalapos B."/>
            <person name="Nelson D.R."/>
            <person name="Li P."/>
            <person name="You F.M."/>
            <person name="Luo M.C."/>
            <person name="Dvorak J."/>
        </authorList>
    </citation>
    <scope>NUCLEOTIDE SEQUENCE [LARGE SCALE GENOMIC DNA]</scope>
    <source>
        <strain evidence="3">cv. AL8/78</strain>
    </source>
</reference>
<reference evidence="4" key="2">
    <citation type="journal article" date="2017" name="Nat. Plants">
        <title>The Aegilops tauschii genome reveals multiple impacts of transposons.</title>
        <authorList>
            <person name="Zhao G."/>
            <person name="Zou C."/>
            <person name="Li K."/>
            <person name="Wang K."/>
            <person name="Li T."/>
            <person name="Gao L."/>
            <person name="Zhang X."/>
            <person name="Wang H."/>
            <person name="Yang Z."/>
            <person name="Liu X."/>
            <person name="Jiang W."/>
            <person name="Mao L."/>
            <person name="Kong X."/>
            <person name="Jiao Y."/>
            <person name="Jia J."/>
        </authorList>
    </citation>
    <scope>NUCLEOTIDE SEQUENCE [LARGE SCALE GENOMIC DNA]</scope>
    <source>
        <strain evidence="4">cv. AL8/78</strain>
    </source>
</reference>
<dbReference type="GO" id="GO:0004630">
    <property type="term" value="F:phospholipase D activity"/>
    <property type="evidence" value="ECO:0007669"/>
    <property type="project" value="TreeGrafter"/>
</dbReference>
<dbReference type="InterPro" id="IPR015679">
    <property type="entry name" value="PLipase_D_fam"/>
</dbReference>
<dbReference type="GO" id="GO:0005886">
    <property type="term" value="C:plasma membrane"/>
    <property type="evidence" value="ECO:0007669"/>
    <property type="project" value="TreeGrafter"/>
</dbReference>
<reference evidence="3" key="3">
    <citation type="journal article" date="2017" name="Nature">
        <title>Genome sequence of the progenitor of the wheat D genome Aegilops tauschii.</title>
        <authorList>
            <person name="Luo M.C."/>
            <person name="Gu Y.Q."/>
            <person name="Puiu D."/>
            <person name="Wang H."/>
            <person name="Twardziok S.O."/>
            <person name="Deal K.R."/>
            <person name="Huo N."/>
            <person name="Zhu T."/>
            <person name="Wang L."/>
            <person name="Wang Y."/>
            <person name="McGuire P.E."/>
            <person name="Liu S."/>
            <person name="Long H."/>
            <person name="Ramasamy R.K."/>
            <person name="Rodriguez J.C."/>
            <person name="Van S.L."/>
            <person name="Yuan L."/>
            <person name="Wang Z."/>
            <person name="Xia Z."/>
            <person name="Xiao L."/>
            <person name="Anderson O.D."/>
            <person name="Ouyang S."/>
            <person name="Liang Y."/>
            <person name="Zimin A.V."/>
            <person name="Pertea G."/>
            <person name="Qi P."/>
            <person name="Bennetzen J.L."/>
            <person name="Dai X."/>
            <person name="Dawson M.W."/>
            <person name="Muller H.G."/>
            <person name="Kugler K."/>
            <person name="Rivarola-Duarte L."/>
            <person name="Spannagl M."/>
            <person name="Mayer K.F.X."/>
            <person name="Lu F.H."/>
            <person name="Bevan M.W."/>
            <person name="Leroy P."/>
            <person name="Li P."/>
            <person name="You F.M."/>
            <person name="Sun Q."/>
            <person name="Liu Z."/>
            <person name="Lyons E."/>
            <person name="Wicker T."/>
            <person name="Salzberg S.L."/>
            <person name="Devos K.M."/>
            <person name="Dvorak J."/>
        </authorList>
    </citation>
    <scope>NUCLEOTIDE SEQUENCE [LARGE SCALE GENOMIC DNA]</scope>
    <source>
        <strain evidence="3">cv. AL8/78</strain>
    </source>
</reference>
<evidence type="ECO:0000313" key="4">
    <source>
        <dbReference type="Proteomes" id="UP000015105"/>
    </source>
</evidence>
<keyword evidence="1" id="KW-0677">Repeat</keyword>
<organism evidence="3 4">
    <name type="scientific">Aegilops tauschii subsp. strangulata</name>
    <name type="common">Goatgrass</name>
    <dbReference type="NCBI Taxonomy" id="200361"/>
    <lineage>
        <taxon>Eukaryota</taxon>
        <taxon>Viridiplantae</taxon>
        <taxon>Streptophyta</taxon>
        <taxon>Embryophyta</taxon>
        <taxon>Tracheophyta</taxon>
        <taxon>Spermatophyta</taxon>
        <taxon>Magnoliopsida</taxon>
        <taxon>Liliopsida</taxon>
        <taxon>Poales</taxon>
        <taxon>Poaceae</taxon>
        <taxon>BOP clade</taxon>
        <taxon>Pooideae</taxon>
        <taxon>Triticodae</taxon>
        <taxon>Triticeae</taxon>
        <taxon>Triticinae</taxon>
        <taxon>Aegilops</taxon>
    </lineage>
</organism>
<accession>A0A453N1X6</accession>
<dbReference type="PANTHER" id="PTHR18896:SF70">
    <property type="entry name" value="OS02G0120200 PROTEIN"/>
    <property type="match status" value="1"/>
</dbReference>
<name>A0A453N1X6_AEGTS</name>
<dbReference type="GO" id="GO:0009395">
    <property type="term" value="P:phospholipid catabolic process"/>
    <property type="evidence" value="ECO:0007669"/>
    <property type="project" value="TreeGrafter"/>
</dbReference>
<dbReference type="SUPFAM" id="SSF56024">
    <property type="entry name" value="Phospholipase D/nuclease"/>
    <property type="match status" value="1"/>
</dbReference>
<dbReference type="EnsemblPlants" id="AET6Gv20180000.5">
    <property type="protein sequence ID" value="AET6Gv20180000.5"/>
    <property type="gene ID" value="AET6Gv20180000"/>
</dbReference>
<protein>
    <submittedName>
        <fullName evidence="3">Uncharacterized protein</fullName>
    </submittedName>
</protein>
<reference evidence="4" key="1">
    <citation type="journal article" date="2014" name="Science">
        <title>Ancient hybridizations among the ancestral genomes of bread wheat.</title>
        <authorList>
            <consortium name="International Wheat Genome Sequencing Consortium,"/>
            <person name="Marcussen T."/>
            <person name="Sandve S.R."/>
            <person name="Heier L."/>
            <person name="Spannagl M."/>
            <person name="Pfeifer M."/>
            <person name="Jakobsen K.S."/>
            <person name="Wulff B.B."/>
            <person name="Steuernagel B."/>
            <person name="Mayer K.F."/>
            <person name="Olsen O.A."/>
        </authorList>
    </citation>
    <scope>NUCLEOTIDE SEQUENCE [LARGE SCALE GENOMIC DNA]</scope>
    <source>
        <strain evidence="4">cv. AL8/78</strain>
    </source>
</reference>
<evidence type="ECO:0000256" key="2">
    <source>
        <dbReference type="ARBA" id="ARBA00023098"/>
    </source>
</evidence>
<evidence type="ECO:0000256" key="1">
    <source>
        <dbReference type="ARBA" id="ARBA00022737"/>
    </source>
</evidence>
<sequence length="184" mass="20424">TFTPASSSPSRRRHRFGGVPAYFPARRGCELKLYQDAHVAVGAPCSYERGRCWEDVCMAVLGAQKLVYVAGWAVGARVRLLREEMSPEMAEKAAEVRALAGVEVEKMALGDLLKYKSQEGVRVCLLVSDHHDTPLHPSFFLNTGGMMQTSGEETKKFFKQSSVICVLSHRYPRSKVDMAKQKAS</sequence>
<dbReference type="Proteomes" id="UP000015105">
    <property type="component" value="Chromosome 6D"/>
</dbReference>
<evidence type="ECO:0000313" key="3">
    <source>
        <dbReference type="EnsemblPlants" id="AET6Gv20180000.5"/>
    </source>
</evidence>
<dbReference type="Gramene" id="AET6Gv20180000.5">
    <property type="protein sequence ID" value="AET6Gv20180000.5"/>
    <property type="gene ID" value="AET6Gv20180000"/>
</dbReference>
<dbReference type="PANTHER" id="PTHR18896">
    <property type="entry name" value="PHOSPHOLIPASE D"/>
    <property type="match status" value="1"/>
</dbReference>
<keyword evidence="4" id="KW-1185">Reference proteome</keyword>
<reference evidence="3" key="4">
    <citation type="submission" date="2019-03" db="UniProtKB">
        <authorList>
            <consortium name="EnsemblPlants"/>
        </authorList>
    </citation>
    <scope>IDENTIFICATION</scope>
</reference>